<evidence type="ECO:0000259" key="1">
    <source>
        <dbReference type="Pfam" id="PF01965"/>
    </source>
</evidence>
<dbReference type="InterPro" id="IPR002818">
    <property type="entry name" value="DJ-1/PfpI"/>
</dbReference>
<evidence type="ECO:0000313" key="3">
    <source>
        <dbReference type="Proteomes" id="UP000662888"/>
    </source>
</evidence>
<reference evidence="2 3" key="1">
    <citation type="submission" date="2020-11" db="EMBL/GenBank/DDBJ databases">
        <authorList>
            <person name="Sun Q."/>
        </authorList>
    </citation>
    <scope>NUCLEOTIDE SEQUENCE [LARGE SCALE GENOMIC DNA]</scope>
    <source>
        <strain evidence="2 3">P8398</strain>
    </source>
</reference>
<dbReference type="RefSeq" id="WP_206088575.1">
    <property type="nucleotide sequence ID" value="NZ_CP065053.1"/>
</dbReference>
<dbReference type="PANTHER" id="PTHR43130:SF14">
    <property type="entry name" value="DJ-1_PFPI DOMAIN-CONTAINING PROTEIN"/>
    <property type="match status" value="1"/>
</dbReference>
<accession>A0AA48WAL0</accession>
<dbReference type="PANTHER" id="PTHR43130">
    <property type="entry name" value="ARAC-FAMILY TRANSCRIPTIONAL REGULATOR"/>
    <property type="match status" value="1"/>
</dbReference>
<dbReference type="Gene3D" id="3.40.50.880">
    <property type="match status" value="1"/>
</dbReference>
<gene>
    <name evidence="2" type="ORF">IV454_26340</name>
</gene>
<dbReference type="InterPro" id="IPR052158">
    <property type="entry name" value="INH-QAR"/>
</dbReference>
<evidence type="ECO:0000313" key="2">
    <source>
        <dbReference type="EMBL" id="QPI48968.1"/>
    </source>
</evidence>
<dbReference type="InterPro" id="IPR029062">
    <property type="entry name" value="Class_I_gatase-like"/>
</dbReference>
<name>A0AA48WAL0_9BURK</name>
<protein>
    <submittedName>
        <fullName evidence="2">DJ-1/PfpI family protein</fullName>
    </submittedName>
</protein>
<feature type="domain" description="DJ-1/PfpI" evidence="1">
    <location>
        <begin position="5"/>
        <end position="178"/>
    </location>
</feature>
<dbReference type="CDD" id="cd03139">
    <property type="entry name" value="GATase1_PfpI_2"/>
    <property type="match status" value="1"/>
</dbReference>
<dbReference type="SUPFAM" id="SSF52317">
    <property type="entry name" value="Class I glutamine amidotransferase-like"/>
    <property type="match status" value="1"/>
</dbReference>
<dbReference type="Proteomes" id="UP000662888">
    <property type="component" value="Chromosome"/>
</dbReference>
<dbReference type="Pfam" id="PF01965">
    <property type="entry name" value="DJ-1_PfpI"/>
    <property type="match status" value="1"/>
</dbReference>
<keyword evidence="3" id="KW-1185">Reference proteome</keyword>
<dbReference type="EMBL" id="CP065053">
    <property type="protein sequence ID" value="QPI48968.1"/>
    <property type="molecule type" value="Genomic_DNA"/>
</dbReference>
<proteinExistence type="predicted"/>
<sequence length="205" mass="21728">MTRTIGIYVFDDVEVLDFAGPYEVFTCATRVAATVTPQAEAPFRVRMIGATAAMLRARAGLSVLPEADFASAGHIDVLIVPGGVVTAELPKAEVIAWIAATARTSELTASVCTGAFLLAQAGLLDGQEATTHWDDVAGLRDAFPQVRVRGERRWIDNGAIVTSGGISAGIDMSLHLVERLAGRELALATARQMEYDWNQNAGGAQ</sequence>
<organism evidence="2 3">
    <name type="scientific">Massilia antarctica</name>
    <dbReference type="NCBI Taxonomy" id="2765360"/>
    <lineage>
        <taxon>Bacteria</taxon>
        <taxon>Pseudomonadati</taxon>
        <taxon>Pseudomonadota</taxon>
        <taxon>Betaproteobacteria</taxon>
        <taxon>Burkholderiales</taxon>
        <taxon>Oxalobacteraceae</taxon>
        <taxon>Telluria group</taxon>
        <taxon>Massilia</taxon>
    </lineage>
</organism>